<dbReference type="SMART" id="SM00858">
    <property type="entry name" value="SAF"/>
    <property type="match status" value="1"/>
</dbReference>
<name>A0A5A9W705_9GAMM</name>
<dbReference type="PANTHER" id="PTHR36307">
    <property type="entry name" value="FLAGELLA BASAL BODY P-RING FORMATION PROTEIN FLGA"/>
    <property type="match status" value="1"/>
</dbReference>
<dbReference type="PANTHER" id="PTHR36307:SF1">
    <property type="entry name" value="FLAGELLA BASAL BODY P-RING FORMATION PROTEIN FLGA"/>
    <property type="match status" value="1"/>
</dbReference>
<evidence type="ECO:0000256" key="1">
    <source>
        <dbReference type="ARBA" id="ARBA00004418"/>
    </source>
</evidence>
<organism evidence="9 10">
    <name type="scientific">Nitrincola tapanii</name>
    <dbReference type="NCBI Taxonomy" id="1708751"/>
    <lineage>
        <taxon>Bacteria</taxon>
        <taxon>Pseudomonadati</taxon>
        <taxon>Pseudomonadota</taxon>
        <taxon>Gammaproteobacteria</taxon>
        <taxon>Oceanospirillales</taxon>
        <taxon>Oceanospirillaceae</taxon>
        <taxon>Nitrincola</taxon>
    </lineage>
</organism>
<evidence type="ECO:0000256" key="5">
    <source>
        <dbReference type="ARBA" id="ARBA00022764"/>
    </source>
</evidence>
<sequence>MALAWVCITHVNTFNLTLVAGFWAFFLFAPLSQANTTAVEIEQSVERAISEAYLQRLPESRLEIQVSPVNPQLQLAPCQAPLEIQLPFSTGQRVTARVNCAQPQWSLFVSAQIRQFLPVVVSTRPLARNSRVQSSDLRLLEQDITRLGNDYYTQLDDLVGMQVRRPIGSDQVISPRQLEAALAVSRGERVALEAQRGGLTIRTLGVALEDGRLGQQIRVRNESSGNEVHAMIIAPGVVRVP</sequence>
<dbReference type="InterPro" id="IPR013974">
    <property type="entry name" value="SAF"/>
</dbReference>
<dbReference type="InterPro" id="IPR041231">
    <property type="entry name" value="FlgA_N"/>
</dbReference>
<comment type="function">
    <text evidence="6 7">Involved in the assembly process of the P-ring formation. It may associate with FlgF on the rod constituting a structure essential for the P-ring assembly or may act as a modulator protein for the P-ring assembly.</text>
</comment>
<dbReference type="CDD" id="cd11614">
    <property type="entry name" value="SAF_CpaB_FlgA_like"/>
    <property type="match status" value="1"/>
</dbReference>
<keyword evidence="10" id="KW-1185">Reference proteome</keyword>
<keyword evidence="9" id="KW-0969">Cilium</keyword>
<keyword evidence="4" id="KW-0732">Signal</keyword>
<proteinExistence type="inferred from homology"/>
<evidence type="ECO:0000259" key="8">
    <source>
        <dbReference type="SMART" id="SM00858"/>
    </source>
</evidence>
<dbReference type="GO" id="GO:0042597">
    <property type="term" value="C:periplasmic space"/>
    <property type="evidence" value="ECO:0007669"/>
    <property type="project" value="UniProtKB-SubCell"/>
</dbReference>
<protein>
    <recommendedName>
        <fullName evidence="3 7">Flagella basal body P-ring formation protein FlgA</fullName>
    </recommendedName>
</protein>
<dbReference type="InterPro" id="IPR017585">
    <property type="entry name" value="SAF_FlgA"/>
</dbReference>
<dbReference type="OrthoDB" id="1669037at2"/>
<feature type="domain" description="SAF" evidence="8">
    <location>
        <begin position="117"/>
        <end position="179"/>
    </location>
</feature>
<evidence type="ECO:0000256" key="4">
    <source>
        <dbReference type="ARBA" id="ARBA00022729"/>
    </source>
</evidence>
<dbReference type="Pfam" id="PF17656">
    <property type="entry name" value="ChapFlgA_N"/>
    <property type="match status" value="1"/>
</dbReference>
<evidence type="ECO:0000313" key="9">
    <source>
        <dbReference type="EMBL" id="KAA0876577.1"/>
    </source>
</evidence>
<accession>A0A5A9W705</accession>
<evidence type="ECO:0000256" key="6">
    <source>
        <dbReference type="ARBA" id="ARBA00025643"/>
    </source>
</evidence>
<dbReference type="AlphaFoldDB" id="A0A5A9W705"/>
<dbReference type="InterPro" id="IPR039246">
    <property type="entry name" value="Flagellar_FlgA"/>
</dbReference>
<dbReference type="GO" id="GO:0044780">
    <property type="term" value="P:bacterial-type flagellum assembly"/>
    <property type="evidence" value="ECO:0007669"/>
    <property type="project" value="InterPro"/>
</dbReference>
<comment type="subcellular location">
    <subcellularLocation>
        <location evidence="1 7">Periplasm</location>
    </subcellularLocation>
</comment>
<dbReference type="Pfam" id="PF13144">
    <property type="entry name" value="ChapFlgA"/>
    <property type="match status" value="1"/>
</dbReference>
<comment type="similarity">
    <text evidence="2 7">Belongs to the FlgA family.</text>
</comment>
<dbReference type="Gene3D" id="3.90.1210.10">
    <property type="entry name" value="Antifreeze-like/N-acetylneuraminic acid synthase C-terminal domain"/>
    <property type="match status" value="1"/>
</dbReference>
<dbReference type="NCBIfam" id="TIGR03170">
    <property type="entry name" value="flgA_cterm"/>
    <property type="match status" value="1"/>
</dbReference>
<evidence type="ECO:0000256" key="2">
    <source>
        <dbReference type="ARBA" id="ARBA00010474"/>
    </source>
</evidence>
<comment type="caution">
    <text evidence="9">The sequence shown here is derived from an EMBL/GenBank/DDBJ whole genome shotgun (WGS) entry which is preliminary data.</text>
</comment>
<keyword evidence="7" id="KW-1005">Bacterial flagellum biogenesis</keyword>
<dbReference type="EMBL" id="SMRS01000001">
    <property type="protein sequence ID" value="KAA0876577.1"/>
    <property type="molecule type" value="Genomic_DNA"/>
</dbReference>
<evidence type="ECO:0000313" key="10">
    <source>
        <dbReference type="Proteomes" id="UP000325302"/>
    </source>
</evidence>
<evidence type="ECO:0000256" key="7">
    <source>
        <dbReference type="RuleBase" id="RU362063"/>
    </source>
</evidence>
<dbReference type="Gene3D" id="2.30.30.760">
    <property type="match status" value="1"/>
</dbReference>
<keyword evidence="9" id="KW-0966">Cell projection</keyword>
<reference evidence="9 10" key="1">
    <citation type="submission" date="2019-03" db="EMBL/GenBank/DDBJ databases">
        <title>Nitrincola sp. nov. isolated from an Indian soda lake.</title>
        <authorList>
            <person name="Joshi A."/>
            <person name="Thite S.V."/>
            <person name="Joseph N."/>
            <person name="Dhotre D."/>
            <person name="Moorthy M."/>
            <person name="Shouche Y.S."/>
        </authorList>
    </citation>
    <scope>NUCLEOTIDE SEQUENCE [LARGE SCALE GENOMIC DNA]</scope>
    <source>
        <strain evidence="9 10">MEB193</strain>
    </source>
</reference>
<dbReference type="Proteomes" id="UP000325302">
    <property type="component" value="Unassembled WGS sequence"/>
</dbReference>
<gene>
    <name evidence="9" type="primary">flgA</name>
    <name evidence="9" type="ORF">E1H14_02335</name>
</gene>
<keyword evidence="5 7" id="KW-0574">Periplasm</keyword>
<evidence type="ECO:0000256" key="3">
    <source>
        <dbReference type="ARBA" id="ARBA00014754"/>
    </source>
</evidence>
<keyword evidence="9" id="KW-0282">Flagellum</keyword>